<dbReference type="Pfam" id="PF01435">
    <property type="entry name" value="Peptidase_M48"/>
    <property type="match status" value="1"/>
</dbReference>
<evidence type="ECO:0000259" key="7">
    <source>
        <dbReference type="Pfam" id="PF01435"/>
    </source>
</evidence>
<accession>A0ABX1I8P4</accession>
<keyword evidence="2" id="KW-0479">Metal-binding</keyword>
<proteinExistence type="inferred from homology"/>
<evidence type="ECO:0000256" key="3">
    <source>
        <dbReference type="ARBA" id="ARBA00022801"/>
    </source>
</evidence>
<keyword evidence="1 6" id="KW-0645">Protease</keyword>
<organism evidence="8 9">
    <name type="scientific">Marichromatium bheemlicum</name>
    <dbReference type="NCBI Taxonomy" id="365339"/>
    <lineage>
        <taxon>Bacteria</taxon>
        <taxon>Pseudomonadati</taxon>
        <taxon>Pseudomonadota</taxon>
        <taxon>Gammaproteobacteria</taxon>
        <taxon>Chromatiales</taxon>
        <taxon>Chromatiaceae</taxon>
        <taxon>Marichromatium</taxon>
    </lineage>
</organism>
<sequence>MSVFTTMRWLLPGCLLPLLWGCVSAPETGRSQLMLIDHAEEARLGARGFEQIKRKLPRARDRAAQARVERIGRRIARVVDLPEAQWEFVLFADDTPNAFALPGGKVGVNTGILPITRNDAGLATVMAHEIAHVMARHSAEQRSQEMLAEIGAGVLSAVLGARGVPNSDLAVRAYGVGAQLGVMLPYSRAHELEADRLGLIYMARAGYDPREAIAFWQRFEAANRGGRAPPAFLSTHPLDGARIEQLRALLPEAEAIYARARR</sequence>
<keyword evidence="3 6" id="KW-0378">Hydrolase</keyword>
<gene>
    <name evidence="8" type="ORF">HF203_09990</name>
</gene>
<protein>
    <submittedName>
        <fullName evidence="8">M48 family metallopeptidase</fullName>
    </submittedName>
</protein>
<comment type="caution">
    <text evidence="8">The sequence shown here is derived from an EMBL/GenBank/DDBJ whole genome shotgun (WGS) entry which is preliminary data.</text>
</comment>
<evidence type="ECO:0000256" key="1">
    <source>
        <dbReference type="ARBA" id="ARBA00022670"/>
    </source>
</evidence>
<evidence type="ECO:0000256" key="5">
    <source>
        <dbReference type="ARBA" id="ARBA00023049"/>
    </source>
</evidence>
<keyword evidence="5 6" id="KW-0482">Metalloprotease</keyword>
<dbReference type="EMBL" id="JAAXKX010000013">
    <property type="protein sequence ID" value="NKN33556.1"/>
    <property type="molecule type" value="Genomic_DNA"/>
</dbReference>
<dbReference type="RefSeq" id="WP_168669232.1">
    <property type="nucleotide sequence ID" value="NZ_JAAXKX010000013.1"/>
</dbReference>
<evidence type="ECO:0000256" key="4">
    <source>
        <dbReference type="ARBA" id="ARBA00022833"/>
    </source>
</evidence>
<reference evidence="8 9" key="1">
    <citation type="submission" date="2020-04" db="EMBL/GenBank/DDBJ databases">
        <title>Draft Whole-Genome sequence of Marichromatium bheemlicum DSM 18632, type strain.</title>
        <authorList>
            <person name="Kyndt J.A."/>
            <person name="Meyer T.E."/>
        </authorList>
    </citation>
    <scope>NUCLEOTIDE SEQUENCE [LARGE SCALE GENOMIC DNA]</scope>
    <source>
        <strain evidence="8 9">DSM 18632</strain>
    </source>
</reference>
<dbReference type="InterPro" id="IPR001915">
    <property type="entry name" value="Peptidase_M48"/>
</dbReference>
<evidence type="ECO:0000256" key="2">
    <source>
        <dbReference type="ARBA" id="ARBA00022723"/>
    </source>
</evidence>
<keyword evidence="4 6" id="KW-0862">Zinc</keyword>
<dbReference type="PANTHER" id="PTHR22726:SF24">
    <property type="entry name" value="M48 FAMILY METALLOPEPTIDASE"/>
    <property type="match status" value="1"/>
</dbReference>
<evidence type="ECO:0000313" key="8">
    <source>
        <dbReference type="EMBL" id="NKN33556.1"/>
    </source>
</evidence>
<comment type="similarity">
    <text evidence="6">Belongs to the peptidase M48 family.</text>
</comment>
<evidence type="ECO:0000256" key="6">
    <source>
        <dbReference type="RuleBase" id="RU003983"/>
    </source>
</evidence>
<dbReference type="Gene3D" id="3.30.2010.10">
    <property type="entry name" value="Metalloproteases ('zincins'), catalytic domain"/>
    <property type="match status" value="1"/>
</dbReference>
<name>A0ABX1I8P4_9GAMM</name>
<comment type="cofactor">
    <cofactor evidence="6">
        <name>Zn(2+)</name>
        <dbReference type="ChEBI" id="CHEBI:29105"/>
    </cofactor>
    <text evidence="6">Binds 1 zinc ion per subunit.</text>
</comment>
<dbReference type="PANTHER" id="PTHR22726">
    <property type="entry name" value="METALLOENDOPEPTIDASE OMA1"/>
    <property type="match status" value="1"/>
</dbReference>
<dbReference type="InterPro" id="IPR051156">
    <property type="entry name" value="Mito/Outer_Membr_Metalloprot"/>
</dbReference>
<feature type="domain" description="Peptidase M48" evidence="7">
    <location>
        <begin position="64"/>
        <end position="248"/>
    </location>
</feature>
<dbReference type="Proteomes" id="UP000740754">
    <property type="component" value="Unassembled WGS sequence"/>
</dbReference>
<evidence type="ECO:0000313" key="9">
    <source>
        <dbReference type="Proteomes" id="UP000740754"/>
    </source>
</evidence>
<dbReference type="CDD" id="cd07331">
    <property type="entry name" value="M48C_Oma1_like"/>
    <property type="match status" value="1"/>
</dbReference>
<keyword evidence="9" id="KW-1185">Reference proteome</keyword>